<proteinExistence type="inferred from homology"/>
<comment type="caution">
    <text evidence="3">The sequence shown here is derived from an EMBL/GenBank/DDBJ whole genome shotgun (WGS) entry which is preliminary data.</text>
</comment>
<dbReference type="InterPro" id="IPR002347">
    <property type="entry name" value="SDR_fam"/>
</dbReference>
<dbReference type="PANTHER" id="PTHR24321:SF14">
    <property type="entry name" value="SHORT-CHAIN TYPE DEHYDROGENASE_REDUCTASE BLR2146-RELATED"/>
    <property type="match status" value="1"/>
</dbReference>
<dbReference type="PANTHER" id="PTHR24321">
    <property type="entry name" value="DEHYDROGENASES, SHORT CHAIN"/>
    <property type="match status" value="1"/>
</dbReference>
<keyword evidence="2" id="KW-0560">Oxidoreductase</keyword>
<keyword evidence="4" id="KW-1185">Reference proteome</keyword>
<dbReference type="EMBL" id="BAAAQK010000017">
    <property type="protein sequence ID" value="GAA1859092.1"/>
    <property type="molecule type" value="Genomic_DNA"/>
</dbReference>
<dbReference type="Pfam" id="PF13561">
    <property type="entry name" value="adh_short_C2"/>
    <property type="match status" value="1"/>
</dbReference>
<dbReference type="Gene3D" id="3.40.50.720">
    <property type="entry name" value="NAD(P)-binding Rossmann-like Domain"/>
    <property type="match status" value="1"/>
</dbReference>
<sequence length="262" mass="26691">MKVSGLDGKVVVVTGGAGGIGAATVEVFVRQNASVVIADIDGDRAAKLAATVAESGGSALGVGVDISDENSVAEMFGTVASTFGGLDVLHNNAFPQHLAHEDGPVAETPVEVWKGIMDAGLTGPFLCSRYAIPLLIERGGGSIVFTSSIQALYGDTGVSAYATSKTGLLSLTKSIATQYGRHGIRCNAVCPGHIPSPRVSPEKKARLVRQQLLARDGMPQDIGNMVAFLASDEGSFVTGQVIPVDGGTTAHTPAYAEGGALA</sequence>
<accession>A0ABN2N9K2</accession>
<dbReference type="PRINTS" id="PR00081">
    <property type="entry name" value="GDHRDH"/>
</dbReference>
<comment type="similarity">
    <text evidence="1">Belongs to the short-chain dehydrogenases/reductases (SDR) family.</text>
</comment>
<evidence type="ECO:0000313" key="4">
    <source>
        <dbReference type="Proteomes" id="UP001500449"/>
    </source>
</evidence>
<dbReference type="Proteomes" id="UP001500449">
    <property type="component" value="Unassembled WGS sequence"/>
</dbReference>
<dbReference type="InterPro" id="IPR020904">
    <property type="entry name" value="Sc_DH/Rdtase_CS"/>
</dbReference>
<reference evidence="3 4" key="1">
    <citation type="journal article" date="2019" name="Int. J. Syst. Evol. Microbiol.">
        <title>The Global Catalogue of Microorganisms (GCM) 10K type strain sequencing project: providing services to taxonomists for standard genome sequencing and annotation.</title>
        <authorList>
            <consortium name="The Broad Institute Genomics Platform"/>
            <consortium name="The Broad Institute Genome Sequencing Center for Infectious Disease"/>
            <person name="Wu L."/>
            <person name="Ma J."/>
        </authorList>
    </citation>
    <scope>NUCLEOTIDE SEQUENCE [LARGE SCALE GENOMIC DNA]</scope>
    <source>
        <strain evidence="3 4">JCM 16009</strain>
    </source>
</reference>
<dbReference type="PROSITE" id="PS00061">
    <property type="entry name" value="ADH_SHORT"/>
    <property type="match status" value="1"/>
</dbReference>
<evidence type="ECO:0000256" key="1">
    <source>
        <dbReference type="ARBA" id="ARBA00006484"/>
    </source>
</evidence>
<dbReference type="InterPro" id="IPR036291">
    <property type="entry name" value="NAD(P)-bd_dom_sf"/>
</dbReference>
<evidence type="ECO:0000313" key="3">
    <source>
        <dbReference type="EMBL" id="GAA1859092.1"/>
    </source>
</evidence>
<dbReference type="SUPFAM" id="SSF51735">
    <property type="entry name" value="NAD(P)-binding Rossmann-fold domains"/>
    <property type="match status" value="1"/>
</dbReference>
<dbReference type="PRINTS" id="PR00080">
    <property type="entry name" value="SDRFAMILY"/>
</dbReference>
<name>A0ABN2N9K2_9PSEU</name>
<protein>
    <submittedName>
        <fullName evidence="3">SDR family oxidoreductase</fullName>
    </submittedName>
</protein>
<gene>
    <name evidence="3" type="ORF">GCM10009836_44140</name>
</gene>
<organism evidence="3 4">
    <name type="scientific">Pseudonocardia ailaonensis</name>
    <dbReference type="NCBI Taxonomy" id="367279"/>
    <lineage>
        <taxon>Bacteria</taxon>
        <taxon>Bacillati</taxon>
        <taxon>Actinomycetota</taxon>
        <taxon>Actinomycetes</taxon>
        <taxon>Pseudonocardiales</taxon>
        <taxon>Pseudonocardiaceae</taxon>
        <taxon>Pseudonocardia</taxon>
    </lineage>
</organism>
<dbReference type="RefSeq" id="WP_344420168.1">
    <property type="nucleotide sequence ID" value="NZ_BAAAQK010000017.1"/>
</dbReference>
<evidence type="ECO:0000256" key="2">
    <source>
        <dbReference type="ARBA" id="ARBA00023002"/>
    </source>
</evidence>